<dbReference type="PANTHER" id="PTHR12856">
    <property type="entry name" value="TRANSCRIPTION INITIATION FACTOR IIH-RELATED"/>
    <property type="match status" value="1"/>
</dbReference>
<protein>
    <submittedName>
        <fullName evidence="1">Uncharacterized protein</fullName>
    </submittedName>
</protein>
<dbReference type="InterPro" id="IPR027079">
    <property type="entry name" value="Tfb1/GTF2H1"/>
</dbReference>
<organism evidence="1 2">
    <name type="scientific">Coptis chinensis</name>
    <dbReference type="NCBI Taxonomy" id="261450"/>
    <lineage>
        <taxon>Eukaryota</taxon>
        <taxon>Viridiplantae</taxon>
        <taxon>Streptophyta</taxon>
        <taxon>Embryophyta</taxon>
        <taxon>Tracheophyta</taxon>
        <taxon>Spermatophyta</taxon>
        <taxon>Magnoliopsida</taxon>
        <taxon>Ranunculales</taxon>
        <taxon>Ranunculaceae</taxon>
        <taxon>Coptidoideae</taxon>
        <taxon>Coptis</taxon>
    </lineage>
</organism>
<comment type="caution">
    <text evidence="1">The sequence shown here is derived from an EMBL/GenBank/DDBJ whole genome shotgun (WGS) entry which is preliminary data.</text>
</comment>
<proteinExistence type="predicted"/>
<dbReference type="Proteomes" id="UP000631114">
    <property type="component" value="Unassembled WGS sequence"/>
</dbReference>
<dbReference type="EMBL" id="JADFTS010000006">
    <property type="protein sequence ID" value="KAF9602717.1"/>
    <property type="molecule type" value="Genomic_DNA"/>
</dbReference>
<name>A0A835HQQ8_9MAGN</name>
<dbReference type="GO" id="GO:0000439">
    <property type="term" value="C:transcription factor TFIIH core complex"/>
    <property type="evidence" value="ECO:0007669"/>
    <property type="project" value="InterPro"/>
</dbReference>
<dbReference type="GO" id="GO:0006289">
    <property type="term" value="P:nucleotide-excision repair"/>
    <property type="evidence" value="ECO:0007669"/>
    <property type="project" value="InterPro"/>
</dbReference>
<gene>
    <name evidence="1" type="ORF">IFM89_030605</name>
</gene>
<sequence length="258" mass="28915">MRVKYKNSVKDPGVQGVLIMNGDRFMFAPDDPTSVKLNVGVESIKQHLVSKKAALLNLTLDPAIIQGGYRSAMLEVADDKLPTTGGSNQVTVNLTVETIHQIFAEKPAVHLAYRKLDLQQYFDSQQANSLRTLGDAEIGTKPINLGLGTQKSFGSLKTVIWEMKENKFSDPVDRSGTRLRLPNSELLKHFWSSYPIPTTYLSTKVNRLKDAMSEIYPKLQGVKESVQFEFQHQVSLLVHPMLKSLDAAFLHYDVQAQR</sequence>
<reference evidence="1 2" key="1">
    <citation type="submission" date="2020-10" db="EMBL/GenBank/DDBJ databases">
        <title>The Coptis chinensis genome and diversification of protoberbering-type alkaloids.</title>
        <authorList>
            <person name="Wang B."/>
            <person name="Shu S."/>
            <person name="Song C."/>
            <person name="Liu Y."/>
        </authorList>
    </citation>
    <scope>NUCLEOTIDE SEQUENCE [LARGE SCALE GENOMIC DNA]</scope>
    <source>
        <strain evidence="1">HL-2020</strain>
        <tissue evidence="1">Leaf</tissue>
    </source>
</reference>
<evidence type="ECO:0000313" key="1">
    <source>
        <dbReference type="EMBL" id="KAF9602717.1"/>
    </source>
</evidence>
<accession>A0A835HQQ8</accession>
<dbReference type="OrthoDB" id="1872571at2759"/>
<keyword evidence="2" id="KW-1185">Reference proteome</keyword>
<evidence type="ECO:0000313" key="2">
    <source>
        <dbReference type="Proteomes" id="UP000631114"/>
    </source>
</evidence>
<dbReference type="GO" id="GO:0006351">
    <property type="term" value="P:DNA-templated transcription"/>
    <property type="evidence" value="ECO:0007669"/>
    <property type="project" value="InterPro"/>
</dbReference>
<dbReference type="AlphaFoldDB" id="A0A835HQQ8"/>